<evidence type="ECO:0000259" key="8">
    <source>
        <dbReference type="Pfam" id="PF10629"/>
    </source>
</evidence>
<evidence type="ECO:0000256" key="6">
    <source>
        <dbReference type="ARBA" id="ARBA00035661"/>
    </source>
</evidence>
<comment type="similarity">
    <text evidence="6">Belongs to the CIMIP2 family.</text>
</comment>
<evidence type="ECO:0000256" key="7">
    <source>
        <dbReference type="ARBA" id="ARBA00041163"/>
    </source>
</evidence>
<dbReference type="GO" id="GO:0015630">
    <property type="term" value="C:microtubule cytoskeleton"/>
    <property type="evidence" value="ECO:0007669"/>
    <property type="project" value="UniProtKB-ARBA"/>
</dbReference>
<evidence type="ECO:0000256" key="5">
    <source>
        <dbReference type="ARBA" id="ARBA00035003"/>
    </source>
</evidence>
<feature type="domain" description="Ciliary microtubule inner protein 2A-C-like" evidence="8">
    <location>
        <begin position="2"/>
        <end position="34"/>
    </location>
</feature>
<dbReference type="Pfam" id="PF10629">
    <property type="entry name" value="CMI2B-like"/>
    <property type="match status" value="1"/>
</dbReference>
<feature type="non-terminal residue" evidence="9">
    <location>
        <position position="1"/>
    </location>
</feature>
<dbReference type="EMBL" id="WBNI01000301">
    <property type="protein sequence ID" value="NXD66716.1"/>
    <property type="molecule type" value="Genomic_DNA"/>
</dbReference>
<keyword evidence="3" id="KW-0206">Cytoskeleton</keyword>
<evidence type="ECO:0000256" key="1">
    <source>
        <dbReference type="ARBA" id="ARBA00004430"/>
    </source>
</evidence>
<dbReference type="InterPro" id="IPR018902">
    <property type="entry name" value="CMI2A-C-like_dom"/>
</dbReference>
<proteinExistence type="inferred from homology"/>
<organism evidence="9 10">
    <name type="scientific">Eolophus roseicapilla</name>
    <name type="common">Galah cockatoo</name>
    <name type="synonym">Cacatua roseicapilla</name>
    <dbReference type="NCBI Taxonomy" id="176039"/>
    <lineage>
        <taxon>Eukaryota</taxon>
        <taxon>Metazoa</taxon>
        <taxon>Chordata</taxon>
        <taxon>Craniata</taxon>
        <taxon>Vertebrata</taxon>
        <taxon>Euteleostomi</taxon>
        <taxon>Archelosauria</taxon>
        <taxon>Archosauria</taxon>
        <taxon>Dinosauria</taxon>
        <taxon>Saurischia</taxon>
        <taxon>Theropoda</taxon>
        <taxon>Coelurosauria</taxon>
        <taxon>Aves</taxon>
        <taxon>Neognathae</taxon>
        <taxon>Neoaves</taxon>
        <taxon>Telluraves</taxon>
        <taxon>Australaves</taxon>
        <taxon>Psittaciformes</taxon>
        <taxon>Cacatuidae</taxon>
        <taxon>Eolophus</taxon>
    </lineage>
</organism>
<keyword evidence="4" id="KW-0966">Cell projection</keyword>
<evidence type="ECO:0000256" key="4">
    <source>
        <dbReference type="ARBA" id="ARBA00023273"/>
    </source>
</evidence>
<dbReference type="PANTHER" id="PTHR22146:SF8">
    <property type="entry name" value="PROTEIN FAM166B"/>
    <property type="match status" value="1"/>
</dbReference>
<name>A0A851XJ02_EOLRO</name>
<comment type="subcellular location">
    <subcellularLocation>
        <location evidence="1">Cytoplasm</location>
        <location evidence="1">Cytoskeleton</location>
        <location evidence="1">Cilium axoneme</location>
    </subcellularLocation>
</comment>
<sequence length="55" mass="6202">SYEGFIPQYSFQFGETFGRTTYRLLTDPAIARSPRALLAPLDKQKLSEDPSGVKH</sequence>
<evidence type="ECO:0000313" key="9">
    <source>
        <dbReference type="EMBL" id="NXD66716.1"/>
    </source>
</evidence>
<protein>
    <recommendedName>
        <fullName evidence="7">Ciliary microtubule inner protein 2B</fullName>
    </recommendedName>
</protein>
<feature type="non-terminal residue" evidence="9">
    <location>
        <position position="55"/>
    </location>
</feature>
<evidence type="ECO:0000256" key="2">
    <source>
        <dbReference type="ARBA" id="ARBA00022490"/>
    </source>
</evidence>
<keyword evidence="2" id="KW-0963">Cytoplasm</keyword>
<comment type="function">
    <text evidence="5">Microtubule inner protein (MIP) part of the dynein-decorated doublet microtubules (DMTs) in cilia axoneme, which is required for motile cilia beating.</text>
</comment>
<gene>
    <name evidence="9" type="primary">Fam166a</name>
    <name evidence="9" type="ORF">EOLROS_R03524</name>
</gene>
<dbReference type="GO" id="GO:0005930">
    <property type="term" value="C:axoneme"/>
    <property type="evidence" value="ECO:0007669"/>
    <property type="project" value="UniProtKB-SubCell"/>
</dbReference>
<dbReference type="Proteomes" id="UP000637704">
    <property type="component" value="Unassembled WGS sequence"/>
</dbReference>
<comment type="caution">
    <text evidence="9">The sequence shown here is derived from an EMBL/GenBank/DDBJ whole genome shotgun (WGS) entry which is preliminary data.</text>
</comment>
<evidence type="ECO:0000313" key="10">
    <source>
        <dbReference type="Proteomes" id="UP000637704"/>
    </source>
</evidence>
<reference evidence="9" key="1">
    <citation type="submission" date="2019-09" db="EMBL/GenBank/DDBJ databases">
        <title>Bird 10,000 Genomes (B10K) Project - Family phase.</title>
        <authorList>
            <person name="Zhang G."/>
        </authorList>
    </citation>
    <scope>NUCLEOTIDE SEQUENCE</scope>
    <source>
        <strain evidence="9">B10K-DU-025-06</strain>
        <tissue evidence="9">Mixed tissue sample</tissue>
    </source>
</reference>
<evidence type="ECO:0000256" key="3">
    <source>
        <dbReference type="ARBA" id="ARBA00023212"/>
    </source>
</evidence>
<keyword evidence="10" id="KW-1185">Reference proteome</keyword>
<dbReference type="AlphaFoldDB" id="A0A851XJ02"/>
<accession>A0A851XJ02</accession>
<dbReference type="PANTHER" id="PTHR22146">
    <property type="entry name" value="CAT EYE SYNDROME CRITICAL REGION PROTEIN 6"/>
    <property type="match status" value="1"/>
</dbReference>